<organism evidence="2 3">
    <name type="scientific">Fusarium culmorum</name>
    <dbReference type="NCBI Taxonomy" id="5516"/>
    <lineage>
        <taxon>Eukaryota</taxon>
        <taxon>Fungi</taxon>
        <taxon>Dikarya</taxon>
        <taxon>Ascomycota</taxon>
        <taxon>Pezizomycotina</taxon>
        <taxon>Sordariomycetes</taxon>
        <taxon>Hypocreomycetidae</taxon>
        <taxon>Hypocreales</taxon>
        <taxon>Nectriaceae</taxon>
        <taxon>Fusarium</taxon>
    </lineage>
</organism>
<feature type="region of interest" description="Disordered" evidence="1">
    <location>
        <begin position="1"/>
        <end position="41"/>
    </location>
</feature>
<dbReference type="Proteomes" id="UP000241587">
    <property type="component" value="Unassembled WGS sequence"/>
</dbReference>
<name>A0A2T4GZ61_FUSCU</name>
<comment type="caution">
    <text evidence="2">The sequence shown here is derived from an EMBL/GenBank/DDBJ whole genome shotgun (WGS) entry which is preliminary data.</text>
</comment>
<sequence>MNSSSTRAENLEPTKETSNTTKETSNTTKETSNTTNTYLTPGYGVSRIRRRASRHRNASKSLQRKIECGSEDIDVALYGPSFNLMSQDQAMQSCPELGYRHSHSWHPEILTAALAKAVLCLSQQPRRVCCTGWTVAFDKRTLNLPLDQVDHYPFLRWKIQQTIPDLKLAKSVDEGHATQKPIEMTATRQPTIQHRYRSCRLR</sequence>
<evidence type="ECO:0000313" key="2">
    <source>
        <dbReference type="EMBL" id="PTD08814.1"/>
    </source>
</evidence>
<protein>
    <submittedName>
        <fullName evidence="2">Uncharacterized protein</fullName>
    </submittedName>
</protein>
<keyword evidence="3" id="KW-1185">Reference proteome</keyword>
<evidence type="ECO:0000256" key="1">
    <source>
        <dbReference type="SAM" id="MobiDB-lite"/>
    </source>
</evidence>
<reference evidence="2 3" key="1">
    <citation type="submission" date="2018-02" db="EMBL/GenBank/DDBJ databases">
        <title>Fusarium culmorum secondary metabolites in fungal-bacterial-plant interactions.</title>
        <authorList>
            <person name="Schmidt R."/>
        </authorList>
    </citation>
    <scope>NUCLEOTIDE SEQUENCE [LARGE SCALE GENOMIC DNA]</scope>
    <source>
        <strain evidence="2 3">PV</strain>
    </source>
</reference>
<feature type="compositionally biased region" description="Low complexity" evidence="1">
    <location>
        <begin position="16"/>
        <end position="37"/>
    </location>
</feature>
<dbReference type="AlphaFoldDB" id="A0A2T4GZ61"/>
<proteinExistence type="predicted"/>
<gene>
    <name evidence="2" type="ORF">FCULG_00010758</name>
</gene>
<evidence type="ECO:0000313" key="3">
    <source>
        <dbReference type="Proteomes" id="UP000241587"/>
    </source>
</evidence>
<dbReference type="OrthoDB" id="5103976at2759"/>
<accession>A0A2T4GZ61</accession>
<dbReference type="OMA" id="EGHATQK"/>
<dbReference type="EMBL" id="PVEM01000004">
    <property type="protein sequence ID" value="PTD08814.1"/>
    <property type="molecule type" value="Genomic_DNA"/>
</dbReference>